<feature type="coiled-coil region" evidence="2">
    <location>
        <begin position="39"/>
        <end position="66"/>
    </location>
</feature>
<name>A0A832YY80_9CREN</name>
<dbReference type="EMBL" id="DQTV01000001">
    <property type="protein sequence ID" value="HIP56451.1"/>
    <property type="molecule type" value="Genomic_DNA"/>
</dbReference>
<comment type="similarity">
    <text evidence="1">Belongs to the UPF0111 family.</text>
</comment>
<sequence>MRYVVLRRSRKSRDVFELLAQHIELGVKACEKVIEELTSRDERHRIESLAAEVDALEKHGDELAAEVTRMLVHSSIPLTMYGDMHKLIDMIDDILDELYFIAQEINRGRRANLDSNTIVVEIYQNLASMMAVAKLAVEKLRDLMSIAMEDVDKAKALGREVDRLEDRVDELRNGIIDKIYSLREKLDSLAIYHLIELTKAIDRVVDSCKDSAHLALSIVATVFG</sequence>
<dbReference type="SUPFAM" id="SSF109755">
    <property type="entry name" value="PhoU-like"/>
    <property type="match status" value="1"/>
</dbReference>
<evidence type="ECO:0000256" key="2">
    <source>
        <dbReference type="SAM" id="Coils"/>
    </source>
</evidence>
<evidence type="ECO:0000256" key="1">
    <source>
        <dbReference type="ARBA" id="ARBA00008591"/>
    </source>
</evidence>
<keyword evidence="2" id="KW-0175">Coiled coil</keyword>
<dbReference type="InterPro" id="IPR018445">
    <property type="entry name" value="Put_Phosphate_transp_reg"/>
</dbReference>
<dbReference type="InterPro" id="IPR002727">
    <property type="entry name" value="DUF47"/>
</dbReference>
<dbReference type="PANTHER" id="PTHR36536">
    <property type="entry name" value="UPF0111 PROTEIN HI_1603"/>
    <property type="match status" value="1"/>
</dbReference>
<organism evidence="3 4">
    <name type="scientific">Ignisphaera aggregans</name>
    <dbReference type="NCBI Taxonomy" id="334771"/>
    <lineage>
        <taxon>Archaea</taxon>
        <taxon>Thermoproteota</taxon>
        <taxon>Thermoprotei</taxon>
        <taxon>Desulfurococcales</taxon>
        <taxon>Desulfurococcaceae</taxon>
        <taxon>Ignisphaera</taxon>
    </lineage>
</organism>
<dbReference type="Gene3D" id="1.20.58.220">
    <property type="entry name" value="Phosphate transport system protein phou homolog 2, domain 2"/>
    <property type="match status" value="1"/>
</dbReference>
<reference evidence="3" key="1">
    <citation type="journal article" date="2020" name="ISME J.">
        <title>Gammaproteobacteria mediating utilization of methyl-, sulfur- and petroleum organic compounds in deep ocean hydrothermal plumes.</title>
        <authorList>
            <person name="Zhou Z."/>
            <person name="Liu Y."/>
            <person name="Pan J."/>
            <person name="Cron B.R."/>
            <person name="Toner B.M."/>
            <person name="Anantharaman K."/>
            <person name="Breier J.A."/>
            <person name="Dick G.J."/>
            <person name="Li M."/>
        </authorList>
    </citation>
    <scope>NUCLEOTIDE SEQUENCE</scope>
    <source>
        <strain evidence="3">SZUA-1435</strain>
    </source>
</reference>
<dbReference type="InterPro" id="IPR038078">
    <property type="entry name" value="PhoU-like_sf"/>
</dbReference>
<comment type="caution">
    <text evidence="3">The sequence shown here is derived from an EMBL/GenBank/DDBJ whole genome shotgun (WGS) entry which is preliminary data.</text>
</comment>
<dbReference type="PANTHER" id="PTHR36536:SF3">
    <property type="entry name" value="UPF0111 PROTEIN HI_1603"/>
    <property type="match status" value="1"/>
</dbReference>
<accession>A0A832YY80</accession>
<protein>
    <submittedName>
        <fullName evidence="3">DUF47 family protein</fullName>
    </submittedName>
</protein>
<feature type="coiled-coil region" evidence="2">
    <location>
        <begin position="137"/>
        <end position="174"/>
    </location>
</feature>
<dbReference type="AlphaFoldDB" id="A0A832YY80"/>
<gene>
    <name evidence="3" type="ORF">EYH02_00015</name>
</gene>
<evidence type="ECO:0000313" key="4">
    <source>
        <dbReference type="Proteomes" id="UP000605805"/>
    </source>
</evidence>
<proteinExistence type="inferred from homology"/>
<dbReference type="Pfam" id="PF01865">
    <property type="entry name" value="PhoU_div"/>
    <property type="match status" value="1"/>
</dbReference>
<dbReference type="Proteomes" id="UP000605805">
    <property type="component" value="Unassembled WGS sequence"/>
</dbReference>
<evidence type="ECO:0000313" key="3">
    <source>
        <dbReference type="EMBL" id="HIP56451.1"/>
    </source>
</evidence>